<feature type="domain" description="Cupin type-2" evidence="2">
    <location>
        <begin position="67"/>
        <end position="143"/>
    </location>
</feature>
<evidence type="ECO:0000259" key="2">
    <source>
        <dbReference type="Pfam" id="PF07883"/>
    </source>
</evidence>
<dbReference type="InterPro" id="IPR014710">
    <property type="entry name" value="RmlC-like_jellyroll"/>
</dbReference>
<dbReference type="Proteomes" id="UP001174936">
    <property type="component" value="Unassembled WGS sequence"/>
</dbReference>
<feature type="region of interest" description="Disordered" evidence="1">
    <location>
        <begin position="97"/>
        <end position="118"/>
    </location>
</feature>
<dbReference type="Gene3D" id="2.60.120.10">
    <property type="entry name" value="Jelly Rolls"/>
    <property type="match status" value="1"/>
</dbReference>
<gene>
    <name evidence="3" type="ORF">B0T16DRAFT_124822</name>
</gene>
<accession>A0AA39YBT2</accession>
<evidence type="ECO:0000313" key="4">
    <source>
        <dbReference type="Proteomes" id="UP001174936"/>
    </source>
</evidence>
<feature type="compositionally biased region" description="Basic and acidic residues" evidence="1">
    <location>
        <begin position="162"/>
        <end position="175"/>
    </location>
</feature>
<sequence length="175" mass="19282">MASLLPIISEILPMILPASISVTKATDIVPLSPPPPTTQPEREPSAVKVISRDAVVNQTDRMCATVLIVKPKASTTIRHNGEQEAIIYAVSGKGVLLSSPKDEDEEDEKPERHPIEKGDFAFIPAWTEHQVVNESDEEDLHWVITRSGPQPVEVNLVDWGGDEAKDPPPEQQEQR</sequence>
<dbReference type="EMBL" id="JAULSV010000003">
    <property type="protein sequence ID" value="KAK0649015.1"/>
    <property type="molecule type" value="Genomic_DNA"/>
</dbReference>
<evidence type="ECO:0000256" key="1">
    <source>
        <dbReference type="SAM" id="MobiDB-lite"/>
    </source>
</evidence>
<dbReference type="InterPro" id="IPR013096">
    <property type="entry name" value="Cupin_2"/>
</dbReference>
<dbReference type="AlphaFoldDB" id="A0AA39YBT2"/>
<dbReference type="SUPFAM" id="SSF51182">
    <property type="entry name" value="RmlC-like cupins"/>
    <property type="match status" value="1"/>
</dbReference>
<evidence type="ECO:0000313" key="3">
    <source>
        <dbReference type="EMBL" id="KAK0649015.1"/>
    </source>
</evidence>
<feature type="region of interest" description="Disordered" evidence="1">
    <location>
        <begin position="151"/>
        <end position="175"/>
    </location>
</feature>
<proteinExistence type="predicted"/>
<organism evidence="3 4">
    <name type="scientific">Cercophora newfieldiana</name>
    <dbReference type="NCBI Taxonomy" id="92897"/>
    <lineage>
        <taxon>Eukaryota</taxon>
        <taxon>Fungi</taxon>
        <taxon>Dikarya</taxon>
        <taxon>Ascomycota</taxon>
        <taxon>Pezizomycotina</taxon>
        <taxon>Sordariomycetes</taxon>
        <taxon>Sordariomycetidae</taxon>
        <taxon>Sordariales</taxon>
        <taxon>Lasiosphaeriaceae</taxon>
        <taxon>Cercophora</taxon>
    </lineage>
</organism>
<comment type="caution">
    <text evidence="3">The sequence shown here is derived from an EMBL/GenBank/DDBJ whole genome shotgun (WGS) entry which is preliminary data.</text>
</comment>
<dbReference type="Pfam" id="PF07883">
    <property type="entry name" value="Cupin_2"/>
    <property type="match status" value="1"/>
</dbReference>
<protein>
    <submittedName>
        <fullName evidence="3">RmlC-like cupin domain-containing protein</fullName>
    </submittedName>
</protein>
<keyword evidence="4" id="KW-1185">Reference proteome</keyword>
<reference evidence="3" key="1">
    <citation type="submission" date="2023-06" db="EMBL/GenBank/DDBJ databases">
        <title>Genome-scale phylogeny and comparative genomics of the fungal order Sordariales.</title>
        <authorList>
            <consortium name="Lawrence Berkeley National Laboratory"/>
            <person name="Hensen N."/>
            <person name="Bonometti L."/>
            <person name="Westerberg I."/>
            <person name="Brannstrom I.O."/>
            <person name="Guillou S."/>
            <person name="Cros-Aarteil S."/>
            <person name="Calhoun S."/>
            <person name="Haridas S."/>
            <person name="Kuo A."/>
            <person name="Mondo S."/>
            <person name="Pangilinan J."/>
            <person name="Riley R."/>
            <person name="Labutti K."/>
            <person name="Andreopoulos B."/>
            <person name="Lipzen A."/>
            <person name="Chen C."/>
            <person name="Yanf M."/>
            <person name="Daum C."/>
            <person name="Ng V."/>
            <person name="Clum A."/>
            <person name="Steindorff A."/>
            <person name="Ohm R."/>
            <person name="Martin F."/>
            <person name="Silar P."/>
            <person name="Natvig D."/>
            <person name="Lalanne C."/>
            <person name="Gautier V."/>
            <person name="Ament-Velasquez S.L."/>
            <person name="Kruys A."/>
            <person name="Hutchinson M.I."/>
            <person name="Powell A.J."/>
            <person name="Barry K."/>
            <person name="Miller A.N."/>
            <person name="Grigoriev I.V."/>
            <person name="Debuchy R."/>
            <person name="Gladieux P."/>
            <person name="Thoren M.H."/>
            <person name="Johannesson H."/>
        </authorList>
    </citation>
    <scope>NUCLEOTIDE SEQUENCE</scope>
    <source>
        <strain evidence="3">SMH2532-1</strain>
    </source>
</reference>
<feature type="compositionally biased region" description="Basic and acidic residues" evidence="1">
    <location>
        <begin position="109"/>
        <end position="118"/>
    </location>
</feature>
<dbReference type="InterPro" id="IPR011051">
    <property type="entry name" value="RmlC_Cupin_sf"/>
</dbReference>
<name>A0AA39YBT2_9PEZI</name>